<gene>
    <name evidence="6" type="primary">rpsQ</name>
    <name evidence="7" type="ORF">ENJ63_04055</name>
</gene>
<dbReference type="InterPro" id="IPR019984">
    <property type="entry name" value="Ribosomal_uS17_bact/chlr"/>
</dbReference>
<name>A0A7V2WT75_9BACT</name>
<evidence type="ECO:0000256" key="4">
    <source>
        <dbReference type="ARBA" id="ARBA00022980"/>
    </source>
</evidence>
<dbReference type="NCBIfam" id="TIGR03635">
    <property type="entry name" value="uS17_bact"/>
    <property type="match status" value="1"/>
</dbReference>
<dbReference type="PANTHER" id="PTHR10744:SF1">
    <property type="entry name" value="SMALL RIBOSOMAL SUBUNIT PROTEIN US17M"/>
    <property type="match status" value="1"/>
</dbReference>
<evidence type="ECO:0000256" key="3">
    <source>
        <dbReference type="ARBA" id="ARBA00022884"/>
    </source>
</evidence>
<accession>A0A7V2WT75</accession>
<evidence type="ECO:0000256" key="5">
    <source>
        <dbReference type="ARBA" id="ARBA00023274"/>
    </source>
</evidence>
<keyword evidence="4 6" id="KW-0689">Ribosomal protein</keyword>
<dbReference type="Pfam" id="PF00366">
    <property type="entry name" value="Ribosomal_S17"/>
    <property type="match status" value="1"/>
</dbReference>
<dbReference type="EMBL" id="DRND01000320">
    <property type="protein sequence ID" value="HFC47036.1"/>
    <property type="molecule type" value="Genomic_DNA"/>
</dbReference>
<dbReference type="InterPro" id="IPR012340">
    <property type="entry name" value="NA-bd_OB-fold"/>
</dbReference>
<evidence type="ECO:0000256" key="1">
    <source>
        <dbReference type="ARBA" id="ARBA00010254"/>
    </source>
</evidence>
<evidence type="ECO:0000256" key="2">
    <source>
        <dbReference type="ARBA" id="ARBA00022730"/>
    </source>
</evidence>
<evidence type="ECO:0000256" key="6">
    <source>
        <dbReference type="HAMAP-Rule" id="MF_01345"/>
    </source>
</evidence>
<keyword evidence="3 6" id="KW-0694">RNA-binding</keyword>
<dbReference type="PRINTS" id="PR00973">
    <property type="entry name" value="RIBOSOMALS17"/>
</dbReference>
<protein>
    <recommendedName>
        <fullName evidence="6">Small ribosomal subunit protein uS17</fullName>
    </recommendedName>
</protein>
<organism evidence="7">
    <name type="scientific">Dissulfuribacter thermophilus</name>
    <dbReference type="NCBI Taxonomy" id="1156395"/>
    <lineage>
        <taxon>Bacteria</taxon>
        <taxon>Pseudomonadati</taxon>
        <taxon>Thermodesulfobacteriota</taxon>
        <taxon>Dissulfuribacteria</taxon>
        <taxon>Dissulfuribacterales</taxon>
        <taxon>Dissulfuribacteraceae</taxon>
        <taxon>Dissulfuribacter</taxon>
    </lineage>
</organism>
<reference evidence="7" key="1">
    <citation type="journal article" date="2020" name="mSystems">
        <title>Genome- and Community-Level Interaction Insights into Carbon Utilization and Element Cycling Functions of Hydrothermarchaeota in Hydrothermal Sediment.</title>
        <authorList>
            <person name="Zhou Z."/>
            <person name="Liu Y."/>
            <person name="Xu W."/>
            <person name="Pan J."/>
            <person name="Luo Z.H."/>
            <person name="Li M."/>
        </authorList>
    </citation>
    <scope>NUCLEOTIDE SEQUENCE [LARGE SCALE GENOMIC DNA]</scope>
    <source>
        <strain evidence="7">HyVt-503</strain>
    </source>
</reference>
<dbReference type="PANTHER" id="PTHR10744">
    <property type="entry name" value="40S RIBOSOMAL PROTEIN S11 FAMILY MEMBER"/>
    <property type="match status" value="1"/>
</dbReference>
<dbReference type="NCBIfam" id="NF004123">
    <property type="entry name" value="PRK05610.1"/>
    <property type="match status" value="1"/>
</dbReference>
<dbReference type="GO" id="GO:0019843">
    <property type="term" value="F:rRNA binding"/>
    <property type="evidence" value="ECO:0007669"/>
    <property type="project" value="UniProtKB-UniRule"/>
</dbReference>
<comment type="similarity">
    <text evidence="1 6">Belongs to the universal ribosomal protein uS17 family.</text>
</comment>
<keyword evidence="2 6" id="KW-0699">rRNA-binding</keyword>
<comment type="subunit">
    <text evidence="6">Part of the 30S ribosomal subunit.</text>
</comment>
<proteinExistence type="inferred from homology"/>
<dbReference type="AlphaFoldDB" id="A0A7V2WT75"/>
<dbReference type="SUPFAM" id="SSF50249">
    <property type="entry name" value="Nucleic acid-binding proteins"/>
    <property type="match status" value="1"/>
</dbReference>
<dbReference type="CDD" id="cd00364">
    <property type="entry name" value="Ribosomal_uS17"/>
    <property type="match status" value="1"/>
</dbReference>
<keyword evidence="5 6" id="KW-0687">Ribonucleoprotein</keyword>
<dbReference type="GO" id="GO:0006412">
    <property type="term" value="P:translation"/>
    <property type="evidence" value="ECO:0007669"/>
    <property type="project" value="UniProtKB-UniRule"/>
</dbReference>
<dbReference type="Gene3D" id="2.40.50.140">
    <property type="entry name" value="Nucleic acid-binding proteins"/>
    <property type="match status" value="1"/>
</dbReference>
<sequence>MDEKKGLKRVLVGRVTSDKMDKTVVVTVVRRFRHPIYGKFVQRRKKYMAHDPANQCRNGDKVTIEESRPFSKHKRWMVQRIVERAV</sequence>
<dbReference type="HAMAP" id="MF_01345_B">
    <property type="entry name" value="Ribosomal_uS17_B"/>
    <property type="match status" value="1"/>
</dbReference>
<dbReference type="Proteomes" id="UP000885797">
    <property type="component" value="Unassembled WGS sequence"/>
</dbReference>
<dbReference type="InterPro" id="IPR000266">
    <property type="entry name" value="Ribosomal_uS17"/>
</dbReference>
<dbReference type="GO" id="GO:0003735">
    <property type="term" value="F:structural constituent of ribosome"/>
    <property type="evidence" value="ECO:0007669"/>
    <property type="project" value="UniProtKB-UniRule"/>
</dbReference>
<comment type="caution">
    <text evidence="7">The sequence shown here is derived from an EMBL/GenBank/DDBJ whole genome shotgun (WGS) entry which is preliminary data.</text>
</comment>
<evidence type="ECO:0000313" key="7">
    <source>
        <dbReference type="EMBL" id="HFC47036.1"/>
    </source>
</evidence>
<dbReference type="GO" id="GO:0022627">
    <property type="term" value="C:cytosolic small ribosomal subunit"/>
    <property type="evidence" value="ECO:0007669"/>
    <property type="project" value="UniProtKB-UniRule"/>
</dbReference>
<comment type="function">
    <text evidence="6">One of the primary rRNA binding proteins, it binds specifically to the 5'-end of 16S ribosomal RNA.</text>
</comment>